<dbReference type="Proteomes" id="UP000518266">
    <property type="component" value="Unassembled WGS sequence"/>
</dbReference>
<name>A0A7J5Z3J9_DISMA</name>
<dbReference type="EMBL" id="JAAKFY010000006">
    <property type="protein sequence ID" value="KAF3856103.1"/>
    <property type="molecule type" value="Genomic_DNA"/>
</dbReference>
<organism evidence="1 2">
    <name type="scientific">Dissostichus mawsoni</name>
    <name type="common">Antarctic cod</name>
    <dbReference type="NCBI Taxonomy" id="36200"/>
    <lineage>
        <taxon>Eukaryota</taxon>
        <taxon>Metazoa</taxon>
        <taxon>Chordata</taxon>
        <taxon>Craniata</taxon>
        <taxon>Vertebrata</taxon>
        <taxon>Euteleostomi</taxon>
        <taxon>Actinopterygii</taxon>
        <taxon>Neopterygii</taxon>
        <taxon>Teleostei</taxon>
        <taxon>Neoteleostei</taxon>
        <taxon>Acanthomorphata</taxon>
        <taxon>Eupercaria</taxon>
        <taxon>Perciformes</taxon>
        <taxon>Notothenioidei</taxon>
        <taxon>Nototheniidae</taxon>
        <taxon>Dissostichus</taxon>
    </lineage>
</organism>
<reference evidence="1 2" key="1">
    <citation type="submission" date="2020-03" db="EMBL/GenBank/DDBJ databases">
        <title>Dissostichus mawsoni Genome sequencing and assembly.</title>
        <authorList>
            <person name="Park H."/>
        </authorList>
    </citation>
    <scope>NUCLEOTIDE SEQUENCE [LARGE SCALE GENOMIC DNA]</scope>
    <source>
        <strain evidence="1">DM0001</strain>
        <tissue evidence="1">Muscle</tissue>
    </source>
</reference>
<sequence>MKDGRVGRQRKKGKSGTISWQLLCRQPRQANPNTLAAATLTPHADNTAGACLGLRKNEVLAVKKEKSSLSSSRLQYPLLMLLLLVMEGSALH</sequence>
<accession>A0A7J5Z3J9</accession>
<keyword evidence="2" id="KW-1185">Reference proteome</keyword>
<evidence type="ECO:0000313" key="1">
    <source>
        <dbReference type="EMBL" id="KAF3856103.1"/>
    </source>
</evidence>
<dbReference type="AlphaFoldDB" id="A0A7J5Z3J9"/>
<proteinExistence type="predicted"/>
<evidence type="ECO:0000313" key="2">
    <source>
        <dbReference type="Proteomes" id="UP000518266"/>
    </source>
</evidence>
<gene>
    <name evidence="1" type="ORF">F7725_016826</name>
</gene>
<protein>
    <submittedName>
        <fullName evidence="1">Uncharacterized protein</fullName>
    </submittedName>
</protein>
<comment type="caution">
    <text evidence="1">The sequence shown here is derived from an EMBL/GenBank/DDBJ whole genome shotgun (WGS) entry which is preliminary data.</text>
</comment>